<feature type="chain" id="PRO_5047041181" description="N-acetylglucosamine-binding protein A" evidence="1">
    <location>
        <begin position="22"/>
        <end position="143"/>
    </location>
</feature>
<evidence type="ECO:0000313" key="3">
    <source>
        <dbReference type="Proteomes" id="UP000069914"/>
    </source>
</evidence>
<dbReference type="RefSeq" id="WP_048616999.1">
    <property type="nucleotide sequence ID" value="NZ_CABHQD010000029.1"/>
</dbReference>
<evidence type="ECO:0000313" key="2">
    <source>
        <dbReference type="EMBL" id="AKP32755.1"/>
    </source>
</evidence>
<dbReference type="GeneID" id="61903557"/>
<sequence length="143" mass="16397">MKISAMILFCTPFISPYCTTAADYSSSSQPTRPSPVVMSATDYHRNDNFPEFSIENFNVQQHTAAREAEIKFTLKSSELLYYHVYLNDKDNNEIMNTLGFVNNDQQSVSLKMTSTWPGDYEVVIELVDNNKMTVLRNYNITLD</sequence>
<accession>A0ABM5UAD0</accession>
<keyword evidence="3" id="KW-1185">Reference proteome</keyword>
<name>A0ABM5UAD0_YERAE</name>
<dbReference type="Gene3D" id="2.60.40.2550">
    <property type="match status" value="1"/>
</dbReference>
<feature type="signal peptide" evidence="1">
    <location>
        <begin position="1"/>
        <end position="21"/>
    </location>
</feature>
<reference evidence="2 3" key="1">
    <citation type="journal article" date="2015" name="Genome Announc.">
        <title>De Novo Genome Sequence of Yersinia aleksiciae Y159T.</title>
        <authorList>
            <person name="Sprague L.D."/>
            <person name="Neubauer H."/>
        </authorList>
    </citation>
    <scope>NUCLEOTIDE SEQUENCE [LARGE SCALE GENOMIC DNA]</scope>
    <source>
        <strain evidence="2 3">159</strain>
    </source>
</reference>
<dbReference type="Proteomes" id="UP000069914">
    <property type="component" value="Chromosome"/>
</dbReference>
<evidence type="ECO:0000256" key="1">
    <source>
        <dbReference type="SAM" id="SignalP"/>
    </source>
</evidence>
<gene>
    <name evidence="2" type="ORF">ACZ76_03915</name>
</gene>
<dbReference type="EMBL" id="CP011975">
    <property type="protein sequence ID" value="AKP32755.1"/>
    <property type="molecule type" value="Genomic_DNA"/>
</dbReference>
<organism evidence="2 3">
    <name type="scientific">Yersinia aleksiciae</name>
    <dbReference type="NCBI Taxonomy" id="263819"/>
    <lineage>
        <taxon>Bacteria</taxon>
        <taxon>Pseudomonadati</taxon>
        <taxon>Pseudomonadota</taxon>
        <taxon>Gammaproteobacteria</taxon>
        <taxon>Enterobacterales</taxon>
        <taxon>Yersiniaceae</taxon>
        <taxon>Yersinia</taxon>
    </lineage>
</organism>
<proteinExistence type="predicted"/>
<protein>
    <recommendedName>
        <fullName evidence="4">N-acetylglucosamine-binding protein A</fullName>
    </recommendedName>
</protein>
<evidence type="ECO:0008006" key="4">
    <source>
        <dbReference type="Google" id="ProtNLM"/>
    </source>
</evidence>
<keyword evidence="1" id="KW-0732">Signal</keyword>